<keyword evidence="2" id="KW-1185">Reference proteome</keyword>
<protein>
    <submittedName>
        <fullName evidence="1">Uncharacterized protein</fullName>
    </submittedName>
</protein>
<reference evidence="1 2" key="1">
    <citation type="journal article" date="2021" name="Nat. Commun.">
        <title>Isolation of a member of the candidate phylum Atribacteria reveals a unique cell membrane structure.</title>
        <authorList>
            <person name="Taiki K."/>
            <person name="Nobu M.K."/>
            <person name="Kusada H."/>
            <person name="Meng X.-Y."/>
            <person name="Hosoki N."/>
            <person name="Uematsu K."/>
            <person name="Yoshioka H."/>
            <person name="Kamagata Y."/>
            <person name="Tamaki H."/>
        </authorList>
    </citation>
    <scope>NUCLEOTIDE SEQUENCE [LARGE SCALE GENOMIC DNA]</scope>
    <source>
        <strain evidence="1 2">RT761</strain>
    </source>
</reference>
<proteinExistence type="predicted"/>
<dbReference type="KEGG" id="alam:RT761_01261"/>
<dbReference type="RefSeq" id="WP_218113209.1">
    <property type="nucleotide sequence ID" value="NZ_CP065383.1"/>
</dbReference>
<accession>A0A7T1ALE3</accession>
<dbReference type="Proteomes" id="UP000594463">
    <property type="component" value="Chromosome"/>
</dbReference>
<evidence type="ECO:0000313" key="2">
    <source>
        <dbReference type="Proteomes" id="UP000594463"/>
    </source>
</evidence>
<dbReference type="EMBL" id="CP065383">
    <property type="protein sequence ID" value="QPM68047.1"/>
    <property type="molecule type" value="Genomic_DNA"/>
</dbReference>
<name>A0A7T1ALE3_ATRLM</name>
<evidence type="ECO:0000313" key="1">
    <source>
        <dbReference type="EMBL" id="QPM68047.1"/>
    </source>
</evidence>
<dbReference type="AlphaFoldDB" id="A0A7T1ALE3"/>
<gene>
    <name evidence="1" type="ORF">RT761_01261</name>
</gene>
<sequence length="58" mass="6877">MAWQIEKNSEKKICFICGFAIQPYVPCVCREEDEKVVECAHLSCFKKQHPEEFEKLQK</sequence>
<organism evidence="1 2">
    <name type="scientific">Atribacter laminatus</name>
    <dbReference type="NCBI Taxonomy" id="2847778"/>
    <lineage>
        <taxon>Bacteria</taxon>
        <taxon>Pseudomonadati</taxon>
        <taxon>Atribacterota</taxon>
        <taxon>Atribacteria</taxon>
        <taxon>Atribacterales</taxon>
        <taxon>Atribacteraceae</taxon>
        <taxon>Atribacter</taxon>
    </lineage>
</organism>